<keyword evidence="8" id="KW-0472">Membrane</keyword>
<dbReference type="GeneID" id="63745556"/>
<dbReference type="PANTHER" id="PTHR24305">
    <property type="entry name" value="CYTOCHROME P450"/>
    <property type="match status" value="1"/>
</dbReference>
<evidence type="ECO:0000313" key="10">
    <source>
        <dbReference type="Proteomes" id="UP000184383"/>
    </source>
</evidence>
<evidence type="ECO:0000256" key="3">
    <source>
        <dbReference type="ARBA" id="ARBA00022723"/>
    </source>
</evidence>
<accession>A0A1L9RMB7</accession>
<feature type="transmembrane region" description="Helical" evidence="8">
    <location>
        <begin position="12"/>
        <end position="31"/>
    </location>
</feature>
<dbReference type="GO" id="GO:0016705">
    <property type="term" value="F:oxidoreductase activity, acting on paired donors, with incorporation or reduction of molecular oxygen"/>
    <property type="evidence" value="ECO:0007669"/>
    <property type="project" value="InterPro"/>
</dbReference>
<dbReference type="Pfam" id="PF00067">
    <property type="entry name" value="p450"/>
    <property type="match status" value="1"/>
</dbReference>
<keyword evidence="4 7" id="KW-0560">Oxidoreductase</keyword>
<comment type="cofactor">
    <cofactor evidence="1 6">
        <name>heme</name>
        <dbReference type="ChEBI" id="CHEBI:30413"/>
    </cofactor>
</comment>
<protein>
    <recommendedName>
        <fullName evidence="11">Cytochrome P450</fullName>
    </recommendedName>
</protein>
<evidence type="ECO:0000256" key="4">
    <source>
        <dbReference type="ARBA" id="ARBA00023002"/>
    </source>
</evidence>
<dbReference type="InterPro" id="IPR036396">
    <property type="entry name" value="Cyt_P450_sf"/>
</dbReference>
<dbReference type="STRING" id="1073089.A0A1L9RMB7"/>
<keyword evidence="8" id="KW-0812">Transmembrane</keyword>
<dbReference type="AlphaFoldDB" id="A0A1L9RMB7"/>
<gene>
    <name evidence="9" type="ORF">ASPWEDRAFT_156509</name>
</gene>
<feature type="binding site" description="axial binding residue" evidence="6">
    <location>
        <position position="460"/>
    </location>
    <ligand>
        <name>heme</name>
        <dbReference type="ChEBI" id="CHEBI:30413"/>
    </ligand>
    <ligandPart>
        <name>Fe</name>
        <dbReference type="ChEBI" id="CHEBI:18248"/>
    </ligandPart>
</feature>
<reference evidence="10" key="1">
    <citation type="journal article" date="2017" name="Genome Biol.">
        <title>Comparative genomics reveals high biological diversity and specific adaptations in the industrially and medically important fungal genus Aspergillus.</title>
        <authorList>
            <person name="de Vries R.P."/>
            <person name="Riley R."/>
            <person name="Wiebenga A."/>
            <person name="Aguilar-Osorio G."/>
            <person name="Amillis S."/>
            <person name="Uchima C.A."/>
            <person name="Anderluh G."/>
            <person name="Asadollahi M."/>
            <person name="Askin M."/>
            <person name="Barry K."/>
            <person name="Battaglia E."/>
            <person name="Bayram O."/>
            <person name="Benocci T."/>
            <person name="Braus-Stromeyer S.A."/>
            <person name="Caldana C."/>
            <person name="Canovas D."/>
            <person name="Cerqueira G.C."/>
            <person name="Chen F."/>
            <person name="Chen W."/>
            <person name="Choi C."/>
            <person name="Clum A."/>
            <person name="Dos Santos R.A."/>
            <person name="Damasio A.R."/>
            <person name="Diallinas G."/>
            <person name="Emri T."/>
            <person name="Fekete E."/>
            <person name="Flipphi M."/>
            <person name="Freyberg S."/>
            <person name="Gallo A."/>
            <person name="Gournas C."/>
            <person name="Habgood R."/>
            <person name="Hainaut M."/>
            <person name="Harispe M.L."/>
            <person name="Henrissat B."/>
            <person name="Hilden K.S."/>
            <person name="Hope R."/>
            <person name="Hossain A."/>
            <person name="Karabika E."/>
            <person name="Karaffa L."/>
            <person name="Karanyi Z."/>
            <person name="Krasevec N."/>
            <person name="Kuo A."/>
            <person name="Kusch H."/>
            <person name="LaButti K."/>
            <person name="Lagendijk E.L."/>
            <person name="Lapidus A."/>
            <person name="Levasseur A."/>
            <person name="Lindquist E."/>
            <person name="Lipzen A."/>
            <person name="Logrieco A.F."/>
            <person name="MacCabe A."/>
            <person name="Maekelae M.R."/>
            <person name="Malavazi I."/>
            <person name="Melin P."/>
            <person name="Meyer V."/>
            <person name="Mielnichuk N."/>
            <person name="Miskei M."/>
            <person name="Molnar A.P."/>
            <person name="Mule G."/>
            <person name="Ngan C.Y."/>
            <person name="Orejas M."/>
            <person name="Orosz E."/>
            <person name="Ouedraogo J.P."/>
            <person name="Overkamp K.M."/>
            <person name="Park H.-S."/>
            <person name="Perrone G."/>
            <person name="Piumi F."/>
            <person name="Punt P.J."/>
            <person name="Ram A.F."/>
            <person name="Ramon A."/>
            <person name="Rauscher S."/>
            <person name="Record E."/>
            <person name="Riano-Pachon D.M."/>
            <person name="Robert V."/>
            <person name="Roehrig J."/>
            <person name="Ruller R."/>
            <person name="Salamov A."/>
            <person name="Salih N.S."/>
            <person name="Samson R.A."/>
            <person name="Sandor E."/>
            <person name="Sanguinetti M."/>
            <person name="Schuetze T."/>
            <person name="Sepcic K."/>
            <person name="Shelest E."/>
            <person name="Sherlock G."/>
            <person name="Sophianopoulou V."/>
            <person name="Squina F.M."/>
            <person name="Sun H."/>
            <person name="Susca A."/>
            <person name="Todd R.B."/>
            <person name="Tsang A."/>
            <person name="Unkles S.E."/>
            <person name="van de Wiele N."/>
            <person name="van Rossen-Uffink D."/>
            <person name="Oliveira J.V."/>
            <person name="Vesth T.C."/>
            <person name="Visser J."/>
            <person name="Yu J.-H."/>
            <person name="Zhou M."/>
            <person name="Andersen M.R."/>
            <person name="Archer D.B."/>
            <person name="Baker S.E."/>
            <person name="Benoit I."/>
            <person name="Brakhage A.A."/>
            <person name="Braus G.H."/>
            <person name="Fischer R."/>
            <person name="Frisvad J.C."/>
            <person name="Goldman G.H."/>
            <person name="Houbraken J."/>
            <person name="Oakley B."/>
            <person name="Pocsi I."/>
            <person name="Scazzocchio C."/>
            <person name="Seiboth B."/>
            <person name="vanKuyk P.A."/>
            <person name="Wortman J."/>
            <person name="Dyer P.S."/>
            <person name="Grigoriev I.V."/>
        </authorList>
    </citation>
    <scope>NUCLEOTIDE SEQUENCE [LARGE SCALE GENOMIC DNA]</scope>
    <source>
        <strain evidence="10">DTO 134E9</strain>
    </source>
</reference>
<dbReference type="RefSeq" id="XP_040689776.1">
    <property type="nucleotide sequence ID" value="XM_040829708.1"/>
</dbReference>
<dbReference type="InterPro" id="IPR002403">
    <property type="entry name" value="Cyt_P450_E_grp-IV"/>
</dbReference>
<dbReference type="InterPro" id="IPR017972">
    <property type="entry name" value="Cyt_P450_CS"/>
</dbReference>
<dbReference type="PRINTS" id="PR00385">
    <property type="entry name" value="P450"/>
</dbReference>
<evidence type="ECO:0000256" key="6">
    <source>
        <dbReference type="PIRSR" id="PIRSR602403-1"/>
    </source>
</evidence>
<keyword evidence="5 6" id="KW-0408">Iron</keyword>
<dbReference type="GO" id="GO:0004497">
    <property type="term" value="F:monooxygenase activity"/>
    <property type="evidence" value="ECO:0007669"/>
    <property type="project" value="UniProtKB-KW"/>
</dbReference>
<dbReference type="GO" id="GO:0005506">
    <property type="term" value="F:iron ion binding"/>
    <property type="evidence" value="ECO:0007669"/>
    <property type="project" value="InterPro"/>
</dbReference>
<organism evidence="9 10">
    <name type="scientific">Aspergillus wentii DTO 134E9</name>
    <dbReference type="NCBI Taxonomy" id="1073089"/>
    <lineage>
        <taxon>Eukaryota</taxon>
        <taxon>Fungi</taxon>
        <taxon>Dikarya</taxon>
        <taxon>Ascomycota</taxon>
        <taxon>Pezizomycotina</taxon>
        <taxon>Eurotiomycetes</taxon>
        <taxon>Eurotiomycetidae</taxon>
        <taxon>Eurotiales</taxon>
        <taxon>Aspergillaceae</taxon>
        <taxon>Aspergillus</taxon>
        <taxon>Aspergillus subgen. Cremei</taxon>
    </lineage>
</organism>
<keyword evidence="8" id="KW-1133">Transmembrane helix</keyword>
<evidence type="ECO:0000256" key="2">
    <source>
        <dbReference type="ARBA" id="ARBA00010617"/>
    </source>
</evidence>
<evidence type="ECO:0000313" key="9">
    <source>
        <dbReference type="EMBL" id="OJJ36100.1"/>
    </source>
</evidence>
<dbReference type="InterPro" id="IPR001128">
    <property type="entry name" value="Cyt_P450"/>
</dbReference>
<evidence type="ECO:0000256" key="5">
    <source>
        <dbReference type="ARBA" id="ARBA00023004"/>
    </source>
</evidence>
<name>A0A1L9RMB7_ASPWE</name>
<dbReference type="EMBL" id="KV878212">
    <property type="protein sequence ID" value="OJJ36100.1"/>
    <property type="molecule type" value="Genomic_DNA"/>
</dbReference>
<dbReference type="GO" id="GO:0020037">
    <property type="term" value="F:heme binding"/>
    <property type="evidence" value="ECO:0007669"/>
    <property type="project" value="InterPro"/>
</dbReference>
<evidence type="ECO:0008006" key="11">
    <source>
        <dbReference type="Google" id="ProtNLM"/>
    </source>
</evidence>
<dbReference type="Proteomes" id="UP000184383">
    <property type="component" value="Unassembled WGS sequence"/>
</dbReference>
<dbReference type="InterPro" id="IPR050121">
    <property type="entry name" value="Cytochrome_P450_monoxygenase"/>
</dbReference>
<dbReference type="PRINTS" id="PR00465">
    <property type="entry name" value="EP450IV"/>
</dbReference>
<keyword evidence="3 6" id="KW-0479">Metal-binding</keyword>
<proteinExistence type="inferred from homology"/>
<evidence type="ECO:0000256" key="7">
    <source>
        <dbReference type="RuleBase" id="RU000461"/>
    </source>
</evidence>
<comment type="similarity">
    <text evidence="2 7">Belongs to the cytochrome P450 family.</text>
</comment>
<dbReference type="PROSITE" id="PS00086">
    <property type="entry name" value="CYTOCHROME_P450"/>
    <property type="match status" value="1"/>
</dbReference>
<evidence type="ECO:0000256" key="8">
    <source>
        <dbReference type="SAM" id="Phobius"/>
    </source>
</evidence>
<dbReference type="SUPFAM" id="SSF48264">
    <property type="entry name" value="Cytochrome P450"/>
    <property type="match status" value="1"/>
</dbReference>
<dbReference type="Gene3D" id="1.10.630.10">
    <property type="entry name" value="Cytochrome P450"/>
    <property type="match status" value="1"/>
</dbReference>
<keyword evidence="7" id="KW-0503">Monooxygenase</keyword>
<dbReference type="OrthoDB" id="655030at2759"/>
<keyword evidence="6 7" id="KW-0349">Heme</keyword>
<dbReference type="PANTHER" id="PTHR24305:SF232">
    <property type="entry name" value="P450, PUTATIVE (EUROFUNG)-RELATED"/>
    <property type="match status" value="1"/>
</dbReference>
<evidence type="ECO:0000256" key="1">
    <source>
        <dbReference type="ARBA" id="ARBA00001971"/>
    </source>
</evidence>
<sequence length="518" mass="59274">MGLVAEIPAQTIFYGGITLLALGLVINKLFAIHRALKSPLSGIPGPWYAPYTTIHLRYGFANGTIWKMVEKNHRKYGSIFRLGPRQIWIADKEAMHRILQTIDLPKASMYAEISRDRFSPGLFGEIRPEPHKHLKRFLNPAFTINYVDNLNPFFATSIKDLISGYAAQIDAKKHQKGYLYKTDLMDDLHKLALDIMGECSFGHGFGQVNPEKKIDSDLDENVWRSIPHNFFSGMTKRYQMVYVKRLFRSLGLEMKFDWPSQMITAIKAIIDKRKNSGIDRPDLLQHLITDGEKADTRVRMNARDVTDQMSEVLLAGSETTSSTIACLFLELLRTPAAKKKLLASLPVLKPNDLIIGSKDIRTDPKFEYLDACIKEALRLHPIASEMGRRTGKEWVNLMGYNLPPGTVVSASYRNLHRNPEFWPQPMRYWPERWLEGSAREGAPEPDVRAYFPFSSGKHACIGKNFAWAEMQMVVANLFSRFDFTEVQGQDIDFRQYITMQFSKGTWKVMLTPRYHVTA</sequence>
<dbReference type="VEuPathDB" id="FungiDB:ASPWEDRAFT_156509"/>
<keyword evidence="10" id="KW-1185">Reference proteome</keyword>